<comment type="caution">
    <text evidence="2">The sequence shown here is derived from an EMBL/GenBank/DDBJ whole genome shotgun (WGS) entry which is preliminary data.</text>
</comment>
<keyword evidence="1" id="KW-0732">Signal</keyword>
<protein>
    <submittedName>
        <fullName evidence="2">SIMPL domain-containing protein</fullName>
    </submittedName>
</protein>
<accession>A0ABS9VQT5</accession>
<sequence>MKFATALAICAAAVPAAAQAQAVQVQVPPIAGTSLEVSATGEVTRVPDVAVISAGVVTRSQTASAALQQNAARMDGVIAALKAAGVAERDIQTSSISLNPEYRYVENQAPKLTGYSASNSVNIRFRDIRNSGKVLDALVAEGANQINGPTLTIDKPEAALDEARANAIANGRARAELYARALGKRVARVVSISESGRSYPVPPPMPVMMEARAQAADTKIVPGDQKLEVTVSMVFDLQ</sequence>
<dbReference type="RefSeq" id="WP_241448180.1">
    <property type="nucleotide sequence ID" value="NZ_JAKZHW010000002.1"/>
</dbReference>
<proteinExistence type="predicted"/>
<evidence type="ECO:0000313" key="3">
    <source>
        <dbReference type="Proteomes" id="UP001203058"/>
    </source>
</evidence>
<feature type="signal peptide" evidence="1">
    <location>
        <begin position="1"/>
        <end position="22"/>
    </location>
</feature>
<dbReference type="InterPro" id="IPR007497">
    <property type="entry name" value="SIMPL/DUF541"/>
</dbReference>
<evidence type="ECO:0000256" key="1">
    <source>
        <dbReference type="SAM" id="SignalP"/>
    </source>
</evidence>
<reference evidence="2 3" key="1">
    <citation type="submission" date="2022-03" db="EMBL/GenBank/DDBJ databases">
        <authorList>
            <person name="Jo J.-H."/>
            <person name="Im W.-T."/>
        </authorList>
    </citation>
    <scope>NUCLEOTIDE SEQUENCE [LARGE SCALE GENOMIC DNA]</scope>
    <source>
        <strain evidence="2 3">SM33</strain>
    </source>
</reference>
<dbReference type="PANTHER" id="PTHR34387:SF1">
    <property type="entry name" value="PERIPLASMIC IMMUNOGENIC PROTEIN"/>
    <property type="match status" value="1"/>
</dbReference>
<dbReference type="Gene3D" id="3.30.110.170">
    <property type="entry name" value="Protein of unknown function (DUF541), domain 1"/>
    <property type="match status" value="1"/>
</dbReference>
<dbReference type="EMBL" id="JAKZHW010000002">
    <property type="protein sequence ID" value="MCH8617318.1"/>
    <property type="molecule type" value="Genomic_DNA"/>
</dbReference>
<dbReference type="Gene3D" id="3.30.70.2970">
    <property type="entry name" value="Protein of unknown function (DUF541), domain 2"/>
    <property type="match status" value="1"/>
</dbReference>
<dbReference type="Pfam" id="PF04402">
    <property type="entry name" value="SIMPL"/>
    <property type="match status" value="1"/>
</dbReference>
<feature type="chain" id="PRO_5045130247" evidence="1">
    <location>
        <begin position="23"/>
        <end position="238"/>
    </location>
</feature>
<name>A0ABS9VQT5_9SPHN</name>
<dbReference type="PANTHER" id="PTHR34387">
    <property type="entry name" value="SLR1258 PROTEIN"/>
    <property type="match status" value="1"/>
</dbReference>
<evidence type="ECO:0000313" key="2">
    <source>
        <dbReference type="EMBL" id="MCH8617318.1"/>
    </source>
</evidence>
<keyword evidence="3" id="KW-1185">Reference proteome</keyword>
<dbReference type="InterPro" id="IPR052022">
    <property type="entry name" value="26kDa_periplasmic_antigen"/>
</dbReference>
<dbReference type="Proteomes" id="UP001203058">
    <property type="component" value="Unassembled WGS sequence"/>
</dbReference>
<gene>
    <name evidence="2" type="ORF">LZ016_14565</name>
</gene>
<organism evidence="2 3">
    <name type="scientific">Sphingomonas telluris</name>
    <dbReference type="NCBI Taxonomy" id="2907998"/>
    <lineage>
        <taxon>Bacteria</taxon>
        <taxon>Pseudomonadati</taxon>
        <taxon>Pseudomonadota</taxon>
        <taxon>Alphaproteobacteria</taxon>
        <taxon>Sphingomonadales</taxon>
        <taxon>Sphingomonadaceae</taxon>
        <taxon>Sphingomonas</taxon>
    </lineage>
</organism>